<feature type="transmembrane region" description="Helical" evidence="1">
    <location>
        <begin position="340"/>
        <end position="361"/>
    </location>
</feature>
<dbReference type="InterPro" id="IPR001054">
    <property type="entry name" value="A/G_cyclase"/>
</dbReference>
<accession>A0A9X4RLF4</accession>
<dbReference type="PROSITE" id="PS51257">
    <property type="entry name" value="PROKAR_LIPOPROTEIN"/>
    <property type="match status" value="1"/>
</dbReference>
<dbReference type="InterPro" id="IPR007890">
    <property type="entry name" value="CHASE2"/>
</dbReference>
<comment type="caution">
    <text evidence="3">The sequence shown here is derived from an EMBL/GenBank/DDBJ whole genome shotgun (WGS) entry which is preliminary data.</text>
</comment>
<sequence length="705" mass="76339">MARKGFVGLGLGLIACVLALLLWQEGVLVGFERATWQWRVAYFARPTPATSQLRIIALDQKSLDWGRKENGLSWPWPRQAYATLLAFCKRAGVRAVAFDLLFSEPSLYGVGDDQMLGQAMQENGPVVLSYTFAPAGEGQTAHAARPSLLTISGFSQWLAGRQGAGGARAVTMPVPELGDNAALLANISNRPDPDGVFRRVPLFIPLAGHPVPSLALATYLAGTLGPVELALGKNRLQVGELAVPIDATGHSILNFRGPSGTIKTISLAAVVQSELQLEAGEAPVVDPADFKDAYVFFGMTAPGLYDLRATPTDGVYPGVEIHATMLDNLLSQDFLRDSPVWLAASLTLFFGVLASLSILFCRNAWQSSLAFVIFLPLPLLSGFIAYGLGVWLPVAVQTTAVLLALISGVVFNLATEGRKKRYIKRAFSQYLHPTVIEQLVSNPALLRLGGEKRELSIFFSDLAGFTTMSERLDPERLTLLLNEYLSAMTDIILASGGTIDKYEGDAIIAFWNAPLTQNDHAARAVRSALHCQERLAGLRPDFKARFGCDLFMRIGINTGSVVVGNLGSSQRFDYSILGDSANVAARLEGVNKEFGTEILISEACRNQLPGELQVREIGRVGVVGRKEPITVFEPLALQDAGKAERISRFAAALARYYRGEISEARAAFQELAADDGVSARYAARCRELLDNPPLAWDGVWRMGSK</sequence>
<evidence type="ECO:0000313" key="4">
    <source>
        <dbReference type="Proteomes" id="UP001154240"/>
    </source>
</evidence>
<dbReference type="Proteomes" id="UP001154240">
    <property type="component" value="Unassembled WGS sequence"/>
</dbReference>
<proteinExistence type="predicted"/>
<dbReference type="InterPro" id="IPR050697">
    <property type="entry name" value="Adenylyl/Guanylyl_Cyclase_3/4"/>
</dbReference>
<keyword evidence="1" id="KW-1133">Transmembrane helix</keyword>
<feature type="domain" description="Guanylate cyclase" evidence="2">
    <location>
        <begin position="456"/>
        <end position="588"/>
    </location>
</feature>
<organism evidence="3 4">
    <name type="scientific">Thiovibrio frasassiensis</name>
    <dbReference type="NCBI Taxonomy" id="2984131"/>
    <lineage>
        <taxon>Bacteria</taxon>
        <taxon>Pseudomonadati</taxon>
        <taxon>Thermodesulfobacteriota</taxon>
        <taxon>Desulfobulbia</taxon>
        <taxon>Desulfobulbales</taxon>
        <taxon>Thiovibrionaceae</taxon>
        <taxon>Thiovibrio</taxon>
    </lineage>
</organism>
<feature type="transmembrane region" description="Helical" evidence="1">
    <location>
        <begin position="368"/>
        <end position="388"/>
    </location>
</feature>
<keyword evidence="1" id="KW-0812">Transmembrane</keyword>
<dbReference type="InterPro" id="IPR029787">
    <property type="entry name" value="Nucleotide_cyclase"/>
</dbReference>
<dbReference type="SMART" id="SM00044">
    <property type="entry name" value="CYCc"/>
    <property type="match status" value="1"/>
</dbReference>
<evidence type="ECO:0000313" key="3">
    <source>
        <dbReference type="EMBL" id="MDG4475073.1"/>
    </source>
</evidence>
<dbReference type="RefSeq" id="WP_307632049.1">
    <property type="nucleotide sequence ID" value="NZ_JAPHEH010000001.1"/>
</dbReference>
<dbReference type="Pfam" id="PF05226">
    <property type="entry name" value="CHASE2"/>
    <property type="match status" value="1"/>
</dbReference>
<evidence type="ECO:0000256" key="1">
    <source>
        <dbReference type="SAM" id="Phobius"/>
    </source>
</evidence>
<dbReference type="Pfam" id="PF00211">
    <property type="entry name" value="Guanylate_cyc"/>
    <property type="match status" value="1"/>
</dbReference>
<dbReference type="PANTHER" id="PTHR43081">
    <property type="entry name" value="ADENYLATE CYCLASE, TERMINAL-DIFFERENTIATION SPECIFIC-RELATED"/>
    <property type="match status" value="1"/>
</dbReference>
<dbReference type="EMBL" id="JAPHEH010000001">
    <property type="protein sequence ID" value="MDG4475073.1"/>
    <property type="molecule type" value="Genomic_DNA"/>
</dbReference>
<dbReference type="GO" id="GO:0004016">
    <property type="term" value="F:adenylate cyclase activity"/>
    <property type="evidence" value="ECO:0007669"/>
    <property type="project" value="UniProtKB-ARBA"/>
</dbReference>
<evidence type="ECO:0000259" key="2">
    <source>
        <dbReference type="PROSITE" id="PS50125"/>
    </source>
</evidence>
<dbReference type="PANTHER" id="PTHR43081:SF1">
    <property type="entry name" value="ADENYLATE CYCLASE, TERMINAL-DIFFERENTIATION SPECIFIC"/>
    <property type="match status" value="1"/>
</dbReference>
<gene>
    <name evidence="3" type="ORF">OLX77_02720</name>
</gene>
<dbReference type="GO" id="GO:0006171">
    <property type="term" value="P:cAMP biosynthetic process"/>
    <property type="evidence" value="ECO:0007669"/>
    <property type="project" value="TreeGrafter"/>
</dbReference>
<dbReference type="AlphaFoldDB" id="A0A9X4RLF4"/>
<reference evidence="3" key="2">
    <citation type="submission" date="2022-10" db="EMBL/GenBank/DDBJ databases">
        <authorList>
            <person name="Aronson H.S."/>
        </authorList>
    </citation>
    <scope>NUCLEOTIDE SEQUENCE</scope>
    <source>
        <strain evidence="3">RS19-109</strain>
    </source>
</reference>
<feature type="transmembrane region" description="Helical" evidence="1">
    <location>
        <begin position="394"/>
        <end position="415"/>
    </location>
</feature>
<name>A0A9X4RLF4_9BACT</name>
<dbReference type="PROSITE" id="PS50125">
    <property type="entry name" value="GUANYLATE_CYCLASE_2"/>
    <property type="match status" value="1"/>
</dbReference>
<dbReference type="SMART" id="SM01080">
    <property type="entry name" value="CHASE2"/>
    <property type="match status" value="1"/>
</dbReference>
<dbReference type="CDD" id="cd07302">
    <property type="entry name" value="CHD"/>
    <property type="match status" value="1"/>
</dbReference>
<reference evidence="3" key="1">
    <citation type="journal article" date="2022" name="bioRxiv">
        <title>Thiovibrio frasassiensisgen. nov., sp. nov., an autotrophic, elemental sulfur disproportionating bacterium isolated from sulfidic karst sediment, and proposal of Thiovibrionaceae fam. nov.</title>
        <authorList>
            <person name="Aronson H."/>
            <person name="Thomas C."/>
            <person name="Bhattacharyya M."/>
            <person name="Eckstein S."/>
            <person name="Jensen S."/>
            <person name="Barco R."/>
            <person name="Macalady J."/>
            <person name="Amend J."/>
        </authorList>
    </citation>
    <scope>NUCLEOTIDE SEQUENCE</scope>
    <source>
        <strain evidence="3">RS19-109</strain>
    </source>
</reference>
<keyword evidence="4" id="KW-1185">Reference proteome</keyword>
<dbReference type="GO" id="GO:0035556">
    <property type="term" value="P:intracellular signal transduction"/>
    <property type="evidence" value="ECO:0007669"/>
    <property type="project" value="InterPro"/>
</dbReference>
<keyword evidence="1" id="KW-0472">Membrane</keyword>
<dbReference type="SUPFAM" id="SSF55073">
    <property type="entry name" value="Nucleotide cyclase"/>
    <property type="match status" value="1"/>
</dbReference>
<dbReference type="Gene3D" id="3.30.70.1230">
    <property type="entry name" value="Nucleotide cyclase"/>
    <property type="match status" value="1"/>
</dbReference>
<protein>
    <submittedName>
        <fullName evidence="3">Adenylate/guanylate cyclase domain-containing protein</fullName>
    </submittedName>
</protein>